<dbReference type="InterPro" id="IPR049341">
    <property type="entry name" value="TRADD-like_N"/>
</dbReference>
<sequence length="353" mass="40548">MAEVSNSVYALPWEEDECLEYYGMFSLHQLFDVIGSQLTESDVDALTFLLNENYSFTHPLDPNIWTVEEAGEMPSSALLSAWKKWNRHFKPNNDKEFPAVQSPKNGIELLYELERRGYCDESNFRHLLQLLRVLTRHDLLPYVSFKRRRPVSPERYTFGPSVTDSKKQVDGCLNSTTSQSNEENWETGSTAKKRKRSGNVKRGRCPKPKKSKVSTTSQQPEPTQNKVTCGIRLRVRAEYCQHDSILNQNVLSVKQDPLERQFDLFSQSNTVLKSRDLGSIICDIKFSELSYLDAFWTDYMNGSLLEALKGVFITDSLKQAVGQETIQLLVNVDEDDYEEGRRLLLENLPQHSS</sequence>
<dbReference type="GO" id="GO:0042981">
    <property type="term" value="P:regulation of apoptotic process"/>
    <property type="evidence" value="ECO:0007669"/>
    <property type="project" value="InterPro"/>
</dbReference>
<dbReference type="Gene3D" id="1.10.533.10">
    <property type="entry name" value="Death Domain, Fas"/>
    <property type="match status" value="1"/>
</dbReference>
<dbReference type="GO" id="GO:0003677">
    <property type="term" value="F:DNA binding"/>
    <property type="evidence" value="ECO:0007669"/>
    <property type="project" value="UniProtKB-KW"/>
</dbReference>
<feature type="compositionally biased region" description="Basic residues" evidence="7">
    <location>
        <begin position="191"/>
        <end position="212"/>
    </location>
</feature>
<dbReference type="PROSITE" id="PS50168">
    <property type="entry name" value="DED"/>
    <property type="match status" value="1"/>
</dbReference>
<keyword evidence="10" id="KW-1185">Reference proteome</keyword>
<feature type="region of interest" description="Disordered" evidence="7">
    <location>
        <begin position="154"/>
        <end position="225"/>
    </location>
</feature>
<dbReference type="Pfam" id="PF20694">
    <property type="entry name" value="TRADD-like_N"/>
    <property type="match status" value="1"/>
</dbReference>
<organism evidence="9 10">
    <name type="scientific">Pyxicephalus adspersus</name>
    <name type="common">African bullfrog</name>
    <dbReference type="NCBI Taxonomy" id="30357"/>
    <lineage>
        <taxon>Eukaryota</taxon>
        <taxon>Metazoa</taxon>
        <taxon>Chordata</taxon>
        <taxon>Craniata</taxon>
        <taxon>Vertebrata</taxon>
        <taxon>Euteleostomi</taxon>
        <taxon>Amphibia</taxon>
        <taxon>Batrachia</taxon>
        <taxon>Anura</taxon>
        <taxon>Neobatrachia</taxon>
        <taxon>Ranoidea</taxon>
        <taxon>Pyxicephalidae</taxon>
        <taxon>Pyxicephalinae</taxon>
        <taxon>Pyxicephalus</taxon>
    </lineage>
</organism>
<evidence type="ECO:0000256" key="1">
    <source>
        <dbReference type="ARBA" id="ARBA00004604"/>
    </source>
</evidence>
<dbReference type="Proteomes" id="UP001181693">
    <property type="component" value="Unassembled WGS sequence"/>
</dbReference>
<name>A0AAV2ZWJ2_PYXAD</name>
<keyword evidence="5" id="KW-0804">Transcription</keyword>
<dbReference type="GO" id="GO:0008625">
    <property type="term" value="P:extrinsic apoptotic signaling pathway via death domain receptors"/>
    <property type="evidence" value="ECO:0007669"/>
    <property type="project" value="TreeGrafter"/>
</dbReference>
<keyword evidence="3" id="KW-0805">Transcription regulation</keyword>
<dbReference type="InterPro" id="IPR001875">
    <property type="entry name" value="DED_dom"/>
</dbReference>
<gene>
    <name evidence="9" type="ORF">GDO54_003341</name>
</gene>
<evidence type="ECO:0000256" key="3">
    <source>
        <dbReference type="ARBA" id="ARBA00023015"/>
    </source>
</evidence>
<evidence type="ECO:0000256" key="5">
    <source>
        <dbReference type="ARBA" id="ARBA00023163"/>
    </source>
</evidence>
<evidence type="ECO:0000256" key="4">
    <source>
        <dbReference type="ARBA" id="ARBA00023125"/>
    </source>
</evidence>
<evidence type="ECO:0000313" key="10">
    <source>
        <dbReference type="Proteomes" id="UP001181693"/>
    </source>
</evidence>
<comment type="subcellular location">
    <subcellularLocation>
        <location evidence="1">Nucleus</location>
        <location evidence="1">Nucleolus</location>
    </subcellularLocation>
</comment>
<dbReference type="GO" id="GO:0005730">
    <property type="term" value="C:nucleolus"/>
    <property type="evidence" value="ECO:0007669"/>
    <property type="project" value="UniProtKB-SubCell"/>
</dbReference>
<proteinExistence type="predicted"/>
<dbReference type="InterPro" id="IPR011029">
    <property type="entry name" value="DEATH-like_dom_sf"/>
</dbReference>
<comment type="caution">
    <text evidence="9">The sequence shown here is derived from an EMBL/GenBank/DDBJ whole genome shotgun (WGS) entry which is preliminary data.</text>
</comment>
<dbReference type="EMBL" id="DYDO01000011">
    <property type="protein sequence ID" value="DBA15885.1"/>
    <property type="molecule type" value="Genomic_DNA"/>
</dbReference>
<feature type="domain" description="DED" evidence="8">
    <location>
        <begin position="26"/>
        <end position="145"/>
    </location>
</feature>
<dbReference type="PANTHER" id="PTHR15205:SF1">
    <property type="entry name" value="DNA-BINDING DEATH EFFECTOR DOMAIN-CONTAINING PROTEIN 2"/>
    <property type="match status" value="1"/>
</dbReference>
<keyword evidence="6" id="KW-0539">Nucleus</keyword>
<feature type="compositionally biased region" description="Polar residues" evidence="7">
    <location>
        <begin position="173"/>
        <end position="190"/>
    </location>
</feature>
<dbReference type="PANTHER" id="PTHR15205">
    <property type="entry name" value="DEATH EFFECTOR DOMAIN-CONTAINING PROTEIN"/>
    <property type="match status" value="1"/>
</dbReference>
<evidence type="ECO:0000256" key="6">
    <source>
        <dbReference type="ARBA" id="ARBA00023242"/>
    </source>
</evidence>
<keyword evidence="4" id="KW-0238">DNA-binding</keyword>
<accession>A0AAV2ZWJ2</accession>
<dbReference type="AlphaFoldDB" id="A0AAV2ZWJ2"/>
<reference evidence="9" key="1">
    <citation type="thesis" date="2020" institute="ProQuest LLC" country="789 East Eisenhower Parkway, Ann Arbor, MI, USA">
        <title>Comparative Genomics and Chromosome Evolution.</title>
        <authorList>
            <person name="Mudd A.B."/>
        </authorList>
    </citation>
    <scope>NUCLEOTIDE SEQUENCE</scope>
    <source>
        <strain evidence="9">1538</strain>
        <tissue evidence="9">Blood</tissue>
    </source>
</reference>
<dbReference type="SUPFAM" id="SSF47986">
    <property type="entry name" value="DEATH domain"/>
    <property type="match status" value="1"/>
</dbReference>
<keyword evidence="2" id="KW-0053">Apoptosis</keyword>
<evidence type="ECO:0000256" key="7">
    <source>
        <dbReference type="SAM" id="MobiDB-lite"/>
    </source>
</evidence>
<dbReference type="InterPro" id="IPR038856">
    <property type="entry name" value="DEDD/DEDD2"/>
</dbReference>
<protein>
    <recommendedName>
        <fullName evidence="8">DED domain-containing protein</fullName>
    </recommendedName>
</protein>
<evidence type="ECO:0000313" key="9">
    <source>
        <dbReference type="EMBL" id="DBA15885.1"/>
    </source>
</evidence>
<evidence type="ECO:0000256" key="2">
    <source>
        <dbReference type="ARBA" id="ARBA00022703"/>
    </source>
</evidence>
<evidence type="ECO:0000259" key="8">
    <source>
        <dbReference type="PROSITE" id="PS50168"/>
    </source>
</evidence>